<dbReference type="InterPro" id="IPR047142">
    <property type="entry name" value="OryJ/VirC-like"/>
</dbReference>
<dbReference type="InterPro" id="IPR013096">
    <property type="entry name" value="Cupin_2"/>
</dbReference>
<dbReference type="Gene3D" id="2.60.120.10">
    <property type="entry name" value="Jelly Rolls"/>
    <property type="match status" value="1"/>
</dbReference>
<accession>A0AA39ZRG5</accession>
<gene>
    <name evidence="2" type="ORF">B0H67DRAFT_650317</name>
</gene>
<name>A0AA39ZRG5_9PEZI</name>
<dbReference type="CDD" id="cd02231">
    <property type="entry name" value="cupin_BLL6423-like"/>
    <property type="match status" value="1"/>
</dbReference>
<protein>
    <recommendedName>
        <fullName evidence="1">Cupin type-2 domain-containing protein</fullName>
    </recommendedName>
</protein>
<feature type="domain" description="Cupin type-2" evidence="1">
    <location>
        <begin position="80"/>
        <end position="145"/>
    </location>
</feature>
<proteinExistence type="predicted"/>
<dbReference type="Pfam" id="PF07883">
    <property type="entry name" value="Cupin_2"/>
    <property type="match status" value="1"/>
</dbReference>
<dbReference type="EMBL" id="JAUKUA010000009">
    <property type="protein sequence ID" value="KAK0702266.1"/>
    <property type="molecule type" value="Genomic_DNA"/>
</dbReference>
<sequence length="169" mass="18078">MSSAISHPRVVVTGHDEAGISLIASDRKVPLFSPFGPAASSFAVFDVRSAVPVNNIDSAQEHAGIIPRCPPNGTTFCLSNIPPHFTVPMHRTLSLDYAIVMAGQIVIKVENGDERTVRAGEFIIQAGASHQWINNTDDTCRIAFVMVGAEKIRVADGTELEGTVPSLKN</sequence>
<dbReference type="Proteomes" id="UP001172102">
    <property type="component" value="Unassembled WGS sequence"/>
</dbReference>
<evidence type="ECO:0000313" key="2">
    <source>
        <dbReference type="EMBL" id="KAK0702266.1"/>
    </source>
</evidence>
<dbReference type="InterPro" id="IPR011051">
    <property type="entry name" value="RmlC_Cupin_sf"/>
</dbReference>
<dbReference type="SUPFAM" id="SSF51182">
    <property type="entry name" value="RmlC-like cupins"/>
    <property type="match status" value="1"/>
</dbReference>
<keyword evidence="3" id="KW-1185">Reference proteome</keyword>
<comment type="caution">
    <text evidence="2">The sequence shown here is derived from an EMBL/GenBank/DDBJ whole genome shotgun (WGS) entry which is preliminary data.</text>
</comment>
<dbReference type="InterPro" id="IPR014710">
    <property type="entry name" value="RmlC-like_jellyroll"/>
</dbReference>
<evidence type="ECO:0000259" key="1">
    <source>
        <dbReference type="Pfam" id="PF07883"/>
    </source>
</evidence>
<evidence type="ECO:0000313" key="3">
    <source>
        <dbReference type="Proteomes" id="UP001172102"/>
    </source>
</evidence>
<organism evidence="2 3">
    <name type="scientific">Lasiosphaeris hirsuta</name>
    <dbReference type="NCBI Taxonomy" id="260670"/>
    <lineage>
        <taxon>Eukaryota</taxon>
        <taxon>Fungi</taxon>
        <taxon>Dikarya</taxon>
        <taxon>Ascomycota</taxon>
        <taxon>Pezizomycotina</taxon>
        <taxon>Sordariomycetes</taxon>
        <taxon>Sordariomycetidae</taxon>
        <taxon>Sordariales</taxon>
        <taxon>Lasiosphaeriaceae</taxon>
        <taxon>Lasiosphaeris</taxon>
    </lineage>
</organism>
<reference evidence="2" key="1">
    <citation type="submission" date="2023-06" db="EMBL/GenBank/DDBJ databases">
        <title>Genome-scale phylogeny and comparative genomics of the fungal order Sordariales.</title>
        <authorList>
            <consortium name="Lawrence Berkeley National Laboratory"/>
            <person name="Hensen N."/>
            <person name="Bonometti L."/>
            <person name="Westerberg I."/>
            <person name="Brannstrom I.O."/>
            <person name="Guillou S."/>
            <person name="Cros-Aarteil S."/>
            <person name="Calhoun S."/>
            <person name="Haridas S."/>
            <person name="Kuo A."/>
            <person name="Mondo S."/>
            <person name="Pangilinan J."/>
            <person name="Riley R."/>
            <person name="Labutti K."/>
            <person name="Andreopoulos B."/>
            <person name="Lipzen A."/>
            <person name="Chen C."/>
            <person name="Yanf M."/>
            <person name="Daum C."/>
            <person name="Ng V."/>
            <person name="Clum A."/>
            <person name="Steindorff A."/>
            <person name="Ohm R."/>
            <person name="Martin F."/>
            <person name="Silar P."/>
            <person name="Natvig D."/>
            <person name="Lalanne C."/>
            <person name="Gautier V."/>
            <person name="Ament-Velasquez S.L."/>
            <person name="Kruys A."/>
            <person name="Hutchinson M.I."/>
            <person name="Powell A.J."/>
            <person name="Barry K."/>
            <person name="Miller A.N."/>
            <person name="Grigoriev I.V."/>
            <person name="Debuchy R."/>
            <person name="Gladieux P."/>
            <person name="Thoren M.H."/>
            <person name="Johannesson H."/>
        </authorList>
    </citation>
    <scope>NUCLEOTIDE SEQUENCE</scope>
    <source>
        <strain evidence="2">SMH4607-1</strain>
    </source>
</reference>
<dbReference type="PANTHER" id="PTHR36156:SF2">
    <property type="entry name" value="CUPIN TYPE-2 DOMAIN-CONTAINING PROTEIN"/>
    <property type="match status" value="1"/>
</dbReference>
<dbReference type="AlphaFoldDB" id="A0AA39ZRG5"/>
<dbReference type="PANTHER" id="PTHR36156">
    <property type="entry name" value="SLR2101 PROTEIN"/>
    <property type="match status" value="1"/>
</dbReference>